<keyword evidence="4 6" id="KW-1133">Transmembrane helix</keyword>
<organism evidence="7 8">
    <name type="scientific">Microbotryum saponariae</name>
    <dbReference type="NCBI Taxonomy" id="289078"/>
    <lineage>
        <taxon>Eukaryota</taxon>
        <taxon>Fungi</taxon>
        <taxon>Dikarya</taxon>
        <taxon>Basidiomycota</taxon>
        <taxon>Pucciniomycotina</taxon>
        <taxon>Microbotryomycetes</taxon>
        <taxon>Microbotryales</taxon>
        <taxon>Microbotryaceae</taxon>
        <taxon>Microbotryum</taxon>
    </lineage>
</organism>
<comment type="subcellular location">
    <subcellularLocation>
        <location evidence="1">Endoplasmic reticulum membrane</location>
        <topology evidence="1">Multi-pass membrane protein</topology>
    </subcellularLocation>
</comment>
<evidence type="ECO:0000313" key="7">
    <source>
        <dbReference type="EMBL" id="SCZ87793.1"/>
    </source>
</evidence>
<accession>A0A2X0N897</accession>
<keyword evidence="5 6" id="KW-0472">Membrane</keyword>
<name>A0A2X0N897_9BASI</name>
<dbReference type="PANTHER" id="PTHR31394:SF1">
    <property type="entry name" value="TRANSMEMBRANE PROTEIN 199"/>
    <property type="match status" value="1"/>
</dbReference>
<dbReference type="AlphaFoldDB" id="A0A2X0N897"/>
<evidence type="ECO:0000256" key="5">
    <source>
        <dbReference type="ARBA" id="ARBA00023136"/>
    </source>
</evidence>
<evidence type="ECO:0000256" key="3">
    <source>
        <dbReference type="ARBA" id="ARBA00022824"/>
    </source>
</evidence>
<evidence type="ECO:0000256" key="2">
    <source>
        <dbReference type="ARBA" id="ARBA00022692"/>
    </source>
</evidence>
<feature type="transmembrane region" description="Helical" evidence="6">
    <location>
        <begin position="222"/>
        <end position="241"/>
    </location>
</feature>
<dbReference type="Pfam" id="PF11712">
    <property type="entry name" value="Vma12"/>
    <property type="match status" value="1"/>
</dbReference>
<dbReference type="GO" id="GO:0005789">
    <property type="term" value="C:endoplasmic reticulum membrane"/>
    <property type="evidence" value="ECO:0007669"/>
    <property type="project" value="UniProtKB-SubCell"/>
</dbReference>
<evidence type="ECO:0000313" key="8">
    <source>
        <dbReference type="Proteomes" id="UP000249723"/>
    </source>
</evidence>
<evidence type="ECO:0000256" key="6">
    <source>
        <dbReference type="SAM" id="Phobius"/>
    </source>
</evidence>
<sequence length="287" mass="31833">MVQLLYTPPLETRLEGLELPQELRDLITSRIVTVESSTTDDDRGEDRSRTISHEVLVRISKWSKKDEDRSSRCSLASLLALTDVYAPPLKPREKSPELLAILAKIQLDQDRESYKAMTSTGPTSYYRSTLPMKDLHDPEFAGRTTTEAEDWQLVRKQVSAIANVGASMAAVGTGVWWVGGGRTYAAVSPKHDTRPTARSTGAFASWTIRADLESELGTSQRLVLALTGAVLIGLIETFLYYRFFTREKGSIGVGLTKTKRLRFEKLVVPDVSPFLLGAPESSAKVRE</sequence>
<gene>
    <name evidence="7" type="ORF">BZ3500_MVSOF-1268-A1-R1_CHR2-3G05261</name>
</gene>
<proteinExistence type="predicted"/>
<keyword evidence="3" id="KW-0256">Endoplasmic reticulum</keyword>
<dbReference type="InterPro" id="IPR021013">
    <property type="entry name" value="ATPase_Vma12"/>
</dbReference>
<reference evidence="8" key="1">
    <citation type="submission" date="2016-10" db="EMBL/GenBank/DDBJ databases">
        <authorList>
            <person name="Jeantristanb JTB J.-T."/>
            <person name="Ricardo R."/>
        </authorList>
    </citation>
    <scope>NUCLEOTIDE SEQUENCE [LARGE SCALE GENOMIC DNA]</scope>
</reference>
<dbReference type="OrthoDB" id="19981at2759"/>
<dbReference type="GO" id="GO:0070072">
    <property type="term" value="P:vacuolar proton-transporting V-type ATPase complex assembly"/>
    <property type="evidence" value="ECO:0007669"/>
    <property type="project" value="InterPro"/>
</dbReference>
<dbReference type="Proteomes" id="UP000249723">
    <property type="component" value="Unassembled WGS sequence"/>
</dbReference>
<dbReference type="PANTHER" id="PTHR31394">
    <property type="entry name" value="TRANSMEMBRANE PROTEIN 199"/>
    <property type="match status" value="1"/>
</dbReference>
<dbReference type="EMBL" id="FMWP01000011">
    <property type="protein sequence ID" value="SCZ87793.1"/>
    <property type="molecule type" value="Genomic_DNA"/>
</dbReference>
<keyword evidence="8" id="KW-1185">Reference proteome</keyword>
<protein>
    <submittedName>
        <fullName evidence="7">BZ3500_MvSof-1268-A1-R1_Chr2-3g05261 protein</fullName>
    </submittedName>
</protein>
<evidence type="ECO:0000256" key="1">
    <source>
        <dbReference type="ARBA" id="ARBA00004477"/>
    </source>
</evidence>
<evidence type="ECO:0000256" key="4">
    <source>
        <dbReference type="ARBA" id="ARBA00022989"/>
    </source>
</evidence>
<keyword evidence="2 6" id="KW-0812">Transmembrane</keyword>